<dbReference type="EMBL" id="JASCZI010000885">
    <property type="protein sequence ID" value="MED6113703.1"/>
    <property type="molecule type" value="Genomic_DNA"/>
</dbReference>
<dbReference type="Proteomes" id="UP001341840">
    <property type="component" value="Unassembled WGS sequence"/>
</dbReference>
<dbReference type="InterPro" id="IPR039280">
    <property type="entry name" value="VUP"/>
</dbReference>
<protein>
    <submittedName>
        <fullName evidence="1">Uncharacterized protein</fullName>
    </submittedName>
</protein>
<gene>
    <name evidence="1" type="ORF">PIB30_073253</name>
</gene>
<proteinExistence type="predicted"/>
<evidence type="ECO:0000313" key="2">
    <source>
        <dbReference type="Proteomes" id="UP001341840"/>
    </source>
</evidence>
<name>A0ABU6QPC0_9FABA</name>
<evidence type="ECO:0000313" key="1">
    <source>
        <dbReference type="EMBL" id="MED6113703.1"/>
    </source>
</evidence>
<organism evidence="1 2">
    <name type="scientific">Stylosanthes scabra</name>
    <dbReference type="NCBI Taxonomy" id="79078"/>
    <lineage>
        <taxon>Eukaryota</taxon>
        <taxon>Viridiplantae</taxon>
        <taxon>Streptophyta</taxon>
        <taxon>Embryophyta</taxon>
        <taxon>Tracheophyta</taxon>
        <taxon>Spermatophyta</taxon>
        <taxon>Magnoliopsida</taxon>
        <taxon>eudicotyledons</taxon>
        <taxon>Gunneridae</taxon>
        <taxon>Pentapetalae</taxon>
        <taxon>rosids</taxon>
        <taxon>fabids</taxon>
        <taxon>Fabales</taxon>
        <taxon>Fabaceae</taxon>
        <taxon>Papilionoideae</taxon>
        <taxon>50 kb inversion clade</taxon>
        <taxon>dalbergioids sensu lato</taxon>
        <taxon>Dalbergieae</taxon>
        <taxon>Pterocarpus clade</taxon>
        <taxon>Stylosanthes</taxon>
    </lineage>
</organism>
<comment type="caution">
    <text evidence="1">The sequence shown here is derived from an EMBL/GenBank/DDBJ whole genome shotgun (WGS) entry which is preliminary data.</text>
</comment>
<dbReference type="PANTHER" id="PTHR33974:SF25">
    <property type="entry name" value="SMALL PHOSPHATASE-LIKE PROTEIN 2, PUTATIVE-RELATED"/>
    <property type="match status" value="1"/>
</dbReference>
<accession>A0ABU6QPC0</accession>
<dbReference type="PANTHER" id="PTHR33974">
    <property type="entry name" value="VASCULAR-RELATED UNKNOWN PROTEIN 1-RELATED"/>
    <property type="match status" value="1"/>
</dbReference>
<reference evidence="1 2" key="1">
    <citation type="journal article" date="2023" name="Plants (Basel)">
        <title>Bridging the Gap: Combining Genomics and Transcriptomics Approaches to Understand Stylosanthes scabra, an Orphan Legume from the Brazilian Caatinga.</title>
        <authorList>
            <person name="Ferreira-Neto J.R.C."/>
            <person name="da Silva M.D."/>
            <person name="Binneck E."/>
            <person name="de Melo N.F."/>
            <person name="da Silva R.H."/>
            <person name="de Melo A.L.T.M."/>
            <person name="Pandolfi V."/>
            <person name="Bustamante F.O."/>
            <person name="Brasileiro-Vidal A.C."/>
            <person name="Benko-Iseppon A.M."/>
        </authorList>
    </citation>
    <scope>NUCLEOTIDE SEQUENCE [LARGE SCALE GENOMIC DNA]</scope>
    <source>
        <tissue evidence="1">Leaves</tissue>
    </source>
</reference>
<sequence>MSSISIIPSSVSSSFPTKNITNEFDDEEESPEESGWTTYFEDFFNNNHNYSSTIMSNDNNFSSVVVDCCCSSSSLVSDAASLYATKFVETVQVNNNNNKELCMTMRTKKGSSRSSLMKRNNKNIRKGFIDDALEDTASSPLNSPKVLYEENQLYKVNKEEQDPFHQEKGNGTGIIIRDEERKELGFNKKRDSDYTELNKKGLCLVPLSMVIKHI</sequence>
<keyword evidence="2" id="KW-1185">Reference proteome</keyword>